<name>A0ABD2YFK5_9GENT</name>
<dbReference type="Proteomes" id="UP001630127">
    <property type="component" value="Unassembled WGS sequence"/>
</dbReference>
<evidence type="ECO:0000313" key="2">
    <source>
        <dbReference type="Proteomes" id="UP001630127"/>
    </source>
</evidence>
<evidence type="ECO:0000313" key="1">
    <source>
        <dbReference type="EMBL" id="KAL3504333.1"/>
    </source>
</evidence>
<protein>
    <submittedName>
        <fullName evidence="1">Uncharacterized protein</fullName>
    </submittedName>
</protein>
<sequence>MKKQNSIRSNAVLTSARTHTSAHIYYTHSLSTKTQHFLSLKGTYNQASIENRRDTSLSLSSSSLSRRTRSEILSGAITGEKKQLMQKQTKDCYFNRENRKLRCSEQELVGYFWY</sequence>
<dbReference type="AlphaFoldDB" id="A0ABD2YFK5"/>
<gene>
    <name evidence="1" type="ORF">ACH5RR_034174</name>
</gene>
<keyword evidence="2" id="KW-1185">Reference proteome</keyword>
<reference evidence="1 2" key="1">
    <citation type="submission" date="2024-11" db="EMBL/GenBank/DDBJ databases">
        <title>A near-complete genome assembly of Cinchona calisaya.</title>
        <authorList>
            <person name="Lian D.C."/>
            <person name="Zhao X.W."/>
            <person name="Wei L."/>
        </authorList>
    </citation>
    <scope>NUCLEOTIDE SEQUENCE [LARGE SCALE GENOMIC DNA]</scope>
    <source>
        <tissue evidence="1">Nenye</tissue>
    </source>
</reference>
<organism evidence="1 2">
    <name type="scientific">Cinchona calisaya</name>
    <dbReference type="NCBI Taxonomy" id="153742"/>
    <lineage>
        <taxon>Eukaryota</taxon>
        <taxon>Viridiplantae</taxon>
        <taxon>Streptophyta</taxon>
        <taxon>Embryophyta</taxon>
        <taxon>Tracheophyta</taxon>
        <taxon>Spermatophyta</taxon>
        <taxon>Magnoliopsida</taxon>
        <taxon>eudicotyledons</taxon>
        <taxon>Gunneridae</taxon>
        <taxon>Pentapetalae</taxon>
        <taxon>asterids</taxon>
        <taxon>lamiids</taxon>
        <taxon>Gentianales</taxon>
        <taxon>Rubiaceae</taxon>
        <taxon>Cinchonoideae</taxon>
        <taxon>Cinchoneae</taxon>
        <taxon>Cinchona</taxon>
    </lineage>
</organism>
<accession>A0ABD2YFK5</accession>
<proteinExistence type="predicted"/>
<comment type="caution">
    <text evidence="1">The sequence shown here is derived from an EMBL/GenBank/DDBJ whole genome shotgun (WGS) entry which is preliminary data.</text>
</comment>
<dbReference type="EMBL" id="JBJUIK010000014">
    <property type="protein sequence ID" value="KAL3504333.1"/>
    <property type="molecule type" value="Genomic_DNA"/>
</dbReference>